<gene>
    <name evidence="1" type="primary">6</name>
    <name evidence="1" type="ORF">PBI_GAIA_6</name>
</gene>
<protein>
    <submittedName>
        <fullName evidence="1">Head-to-tail adaptor</fullName>
    </submittedName>
</protein>
<dbReference type="OrthoDB" id="10713at10239"/>
<accession>A0A068F4G2</accession>
<proteinExistence type="predicted"/>
<dbReference type="Proteomes" id="UP000027491">
    <property type="component" value="Segment"/>
</dbReference>
<keyword evidence="2" id="KW-1185">Reference proteome</keyword>
<evidence type="ECO:0000313" key="2">
    <source>
        <dbReference type="Proteomes" id="UP000027491"/>
    </source>
</evidence>
<reference evidence="1 2" key="1">
    <citation type="submission" date="2014-03" db="EMBL/GenBank/DDBJ databases">
        <authorList>
            <person name="Yoder B.A."/>
            <person name="Colicchio M.A."/>
            <person name="Schafer C.E."/>
            <person name="Abrahim M.R."/>
            <person name="Adkins N.L."/>
            <person name="Burke K.A."/>
            <person name="Churilla B.M."/>
            <person name="Cohen K.L."/>
            <person name="Fasoranti T.O."/>
            <person name="Genkil J.S."/>
            <person name="Kramer Z.J."/>
            <person name="Prout A.K."/>
            <person name="Schwarz A.G."/>
            <person name="Tish M."/>
            <person name="Vispute N."/>
            <person name="Wilkes K.E."/>
            <person name="Williams C.R."/>
            <person name="Xiao X."/>
            <person name="Yu V.J."/>
            <person name="Lapin J.S."/>
            <person name="Ott C.T."/>
            <person name="Walburn T.D."/>
            <person name="Bradley K.W."/>
            <person name="Clarke D.Q."/>
            <person name="Lewis M.F."/>
            <person name="Barker L.P."/>
            <person name="Bailey C."/>
            <person name="Asai D.J."/>
            <person name="Bowman C.A."/>
            <person name="Russell D.A."/>
            <person name="Pope W.H."/>
            <person name="Jacobs-Sera D."/>
            <person name="Hendrix R.W."/>
            <person name="Hatfull G.F."/>
        </authorList>
    </citation>
    <scope>NUCLEOTIDE SEQUENCE [LARGE SCALE GENOMIC DNA]</scope>
</reference>
<dbReference type="EMBL" id="KJ567043">
    <property type="protein sequence ID" value="AID58826.1"/>
    <property type="molecule type" value="Genomic_DNA"/>
</dbReference>
<dbReference type="KEGG" id="vg:23679512"/>
<dbReference type="RefSeq" id="YP_009124749.1">
    <property type="nucleotide sequence ID" value="NC_026590.1"/>
</dbReference>
<dbReference type="GeneID" id="23679512"/>
<sequence>MALLEVDDLLPFAPNLDEAKGEAMVADALALAARIAPCILEDDFAYEAAAKAVLRGAVLRWVDQGSSTQPALQAGIFSMTPQNQPRKAMFYPSEITELQALCGGGRGRAFMIDTTPQCEDQ</sequence>
<evidence type="ECO:0000313" key="1">
    <source>
        <dbReference type="EMBL" id="AID58826.1"/>
    </source>
</evidence>
<name>A0A068F4G2_9CAUD</name>
<organism evidence="1 2">
    <name type="scientific">Mycobacterium phage Gaia</name>
    <dbReference type="NCBI Taxonomy" id="1486472"/>
    <lineage>
        <taxon>Viruses</taxon>
        <taxon>Duplodnaviria</taxon>
        <taxon>Heunggongvirae</taxon>
        <taxon>Uroviricota</taxon>
        <taxon>Caudoviricetes</taxon>
        <taxon>Gaiavirus</taxon>
        <taxon>Gaiavirus gaia</taxon>
    </lineage>
</organism>